<keyword evidence="6 7" id="KW-0472">Membrane</keyword>
<evidence type="ECO:0000256" key="5">
    <source>
        <dbReference type="ARBA" id="ARBA00022989"/>
    </source>
</evidence>
<dbReference type="PROSITE" id="PS50928">
    <property type="entry name" value="ABC_TM1"/>
    <property type="match status" value="1"/>
</dbReference>
<dbReference type="Pfam" id="PF00528">
    <property type="entry name" value="BPD_transp_1"/>
    <property type="match status" value="1"/>
</dbReference>
<dbReference type="Gene3D" id="1.10.3720.10">
    <property type="entry name" value="MetI-like"/>
    <property type="match status" value="1"/>
</dbReference>
<accession>A0A6M3ZL15</accession>
<dbReference type="InterPro" id="IPR035906">
    <property type="entry name" value="MetI-like_sf"/>
</dbReference>
<evidence type="ECO:0000256" key="3">
    <source>
        <dbReference type="ARBA" id="ARBA00022475"/>
    </source>
</evidence>
<dbReference type="GO" id="GO:0005886">
    <property type="term" value="C:plasma membrane"/>
    <property type="evidence" value="ECO:0007669"/>
    <property type="project" value="UniProtKB-SubCell"/>
</dbReference>
<feature type="region of interest" description="Disordered" evidence="8">
    <location>
        <begin position="1"/>
        <end position="30"/>
    </location>
</feature>
<feature type="transmembrane region" description="Helical" evidence="7">
    <location>
        <begin position="39"/>
        <end position="58"/>
    </location>
</feature>
<dbReference type="Proteomes" id="UP000501648">
    <property type="component" value="Chromosome"/>
</dbReference>
<feature type="transmembrane region" description="Helical" evidence="7">
    <location>
        <begin position="155"/>
        <end position="174"/>
    </location>
</feature>
<keyword evidence="5 7" id="KW-1133">Transmembrane helix</keyword>
<evidence type="ECO:0000313" key="10">
    <source>
        <dbReference type="EMBL" id="QJP99303.1"/>
    </source>
</evidence>
<dbReference type="FunFam" id="1.10.3720.10:FF:000003">
    <property type="entry name" value="Aliphatic sulfonate ABC transporter permease"/>
    <property type="match status" value="1"/>
</dbReference>
<evidence type="ECO:0000256" key="2">
    <source>
        <dbReference type="ARBA" id="ARBA00022448"/>
    </source>
</evidence>
<feature type="domain" description="ABC transmembrane type-1" evidence="9">
    <location>
        <begin position="89"/>
        <end position="269"/>
    </location>
</feature>
<comment type="subcellular location">
    <subcellularLocation>
        <location evidence="1 7">Cell membrane</location>
        <topology evidence="1 7">Multi-pass membrane protein</topology>
    </subcellularLocation>
</comment>
<keyword evidence="4 7" id="KW-0812">Transmembrane</keyword>
<name>A0A6M3ZL15_9BURK</name>
<evidence type="ECO:0000256" key="6">
    <source>
        <dbReference type="ARBA" id="ARBA00023136"/>
    </source>
</evidence>
<dbReference type="PANTHER" id="PTHR30151:SF39">
    <property type="entry name" value="ABC TRANSPORTER PERMEASE PROTEIN"/>
    <property type="match status" value="1"/>
</dbReference>
<keyword evidence="3" id="KW-1003">Cell membrane</keyword>
<feature type="transmembrane region" description="Helical" evidence="7">
    <location>
        <begin position="218"/>
        <end position="238"/>
    </location>
</feature>
<dbReference type="AlphaFoldDB" id="A0A6M3ZL15"/>
<dbReference type="SUPFAM" id="SSF161098">
    <property type="entry name" value="MetI-like"/>
    <property type="match status" value="1"/>
</dbReference>
<evidence type="ECO:0000256" key="1">
    <source>
        <dbReference type="ARBA" id="ARBA00004651"/>
    </source>
</evidence>
<dbReference type="CDD" id="cd06261">
    <property type="entry name" value="TM_PBP2"/>
    <property type="match status" value="1"/>
</dbReference>
<reference evidence="10 11" key="1">
    <citation type="journal article" date="2012" name="J. Bacteriol.">
        <title>Genome sequence of the pathogenic Herbaspirillum seropedicae strain Os34, isolated from rice roots.</title>
        <authorList>
            <person name="Ye W."/>
            <person name="Ye S."/>
            <person name="Liu J."/>
            <person name="Chang S."/>
            <person name="Chen M."/>
            <person name="Zhu B."/>
            <person name="Guo L."/>
            <person name="An Q."/>
        </authorList>
    </citation>
    <scope>NUCLEOTIDE SEQUENCE [LARGE SCALE GENOMIC DNA]</scope>
    <source>
        <strain evidence="10 11">Os34</strain>
    </source>
</reference>
<evidence type="ECO:0000313" key="11">
    <source>
        <dbReference type="Proteomes" id="UP000501648"/>
    </source>
</evidence>
<evidence type="ECO:0000256" key="4">
    <source>
        <dbReference type="ARBA" id="ARBA00022692"/>
    </source>
</evidence>
<feature type="transmembrane region" description="Helical" evidence="7">
    <location>
        <begin position="96"/>
        <end position="116"/>
    </location>
</feature>
<sequence length="291" mass="31483">MRAPVTLNGTSTNEAIQSRPVPRRRRGWPHDDGYRPGRFTGWIVPLTFLLLVEAGARLELIPSRLLPPPSELAHTLWSLAARGELLPHIVASVTRVAAGFAIGSVLAVALGLLVGISRRAEALLEPSFQALRAIPSLAWIPLLLLWLGIDETPKVVLIAIGAFFPVYLNLVAGIRDIDHKLIEVGSSSGLDTTELIRHILLPASLPYLFAGLRGGLSLAWMFLVAAELIAATRGVGYLLSDGRESSRPDLVLAAILILALLGKFSDGLLRAVEQKSLGWREARRQSSQKTS</sequence>
<dbReference type="GO" id="GO:0010438">
    <property type="term" value="P:cellular response to sulfur starvation"/>
    <property type="evidence" value="ECO:0007669"/>
    <property type="project" value="TreeGrafter"/>
</dbReference>
<keyword evidence="2 7" id="KW-0813">Transport</keyword>
<dbReference type="GO" id="GO:0042918">
    <property type="term" value="P:alkanesulfonate transmembrane transport"/>
    <property type="evidence" value="ECO:0007669"/>
    <property type="project" value="UniProtKB-ARBA"/>
</dbReference>
<dbReference type="EMBL" id="CP008956">
    <property type="protein sequence ID" value="QJP99303.1"/>
    <property type="molecule type" value="Genomic_DNA"/>
</dbReference>
<dbReference type="RefSeq" id="WP_017455218.1">
    <property type="nucleotide sequence ID" value="NZ_CP008956.1"/>
</dbReference>
<evidence type="ECO:0000256" key="8">
    <source>
        <dbReference type="SAM" id="MobiDB-lite"/>
    </source>
</evidence>
<feature type="transmembrane region" description="Helical" evidence="7">
    <location>
        <begin position="250"/>
        <end position="269"/>
    </location>
</feature>
<evidence type="ECO:0000256" key="7">
    <source>
        <dbReference type="RuleBase" id="RU363032"/>
    </source>
</evidence>
<feature type="compositionally biased region" description="Polar residues" evidence="8">
    <location>
        <begin position="7"/>
        <end position="16"/>
    </location>
</feature>
<dbReference type="PANTHER" id="PTHR30151">
    <property type="entry name" value="ALKANE SULFONATE ABC TRANSPORTER-RELATED, MEMBRANE SUBUNIT"/>
    <property type="match status" value="1"/>
</dbReference>
<feature type="transmembrane region" description="Helical" evidence="7">
    <location>
        <begin position="128"/>
        <end position="149"/>
    </location>
</feature>
<gene>
    <name evidence="10" type="ORF">C798_03400</name>
</gene>
<proteinExistence type="inferred from homology"/>
<organism evidence="10 11">
    <name type="scientific">Herbaspirillum rubrisubalbicans Os34</name>
    <dbReference type="NCBI Taxonomy" id="1235827"/>
    <lineage>
        <taxon>Bacteria</taxon>
        <taxon>Pseudomonadati</taxon>
        <taxon>Pseudomonadota</taxon>
        <taxon>Betaproteobacteria</taxon>
        <taxon>Burkholderiales</taxon>
        <taxon>Oxalobacteraceae</taxon>
        <taxon>Herbaspirillum</taxon>
    </lineage>
</organism>
<comment type="similarity">
    <text evidence="7">Belongs to the binding-protein-dependent transport system permease family.</text>
</comment>
<protein>
    <submittedName>
        <fullName evidence="10">ABC transporter permease</fullName>
    </submittedName>
</protein>
<dbReference type="InterPro" id="IPR000515">
    <property type="entry name" value="MetI-like"/>
</dbReference>
<evidence type="ECO:0000259" key="9">
    <source>
        <dbReference type="PROSITE" id="PS50928"/>
    </source>
</evidence>